<sequence>MLRAGLGTLALAGATIMSPMAQAQGATGEPLKIGAIISLTGPGAGLGNPQRQGMLLAEKTINAAGGVNGRPIRILIEDDGSKPDIAKSKAERLMYDEKVSAIIGPSLTASTGAVAAITNAEGLPTLCFTGLGPRIELTYKSLFHLLPAQDLNAKAMLEYSTKELKAKKIGILHDTGYGQVVTNQLNVHRQAYGVEFVAIEKFEVGASDVSAQAAKVRAASPDVVFVIATSAVPFRNARQVKIEQPIVSAIGSSTYDYVRGFGEYADNIIYPEFVVGEQPKDNQKAFVEAFQKEYGSLPKNFEAAAWDSVHIIAKAAAKAGPKAGSKDLAAAMRGSYPGVMATYDFAKDDMTGIELSSYVFSKLVKGKFERLSFTTK</sequence>
<evidence type="ECO:0000256" key="1">
    <source>
        <dbReference type="ARBA" id="ARBA00010062"/>
    </source>
</evidence>
<dbReference type="RefSeq" id="WP_133773464.1">
    <property type="nucleotide sequence ID" value="NZ_SNZR01000015.1"/>
</dbReference>
<gene>
    <name evidence="6" type="ORF">EV668_4054</name>
</gene>
<evidence type="ECO:0000256" key="2">
    <source>
        <dbReference type="ARBA" id="ARBA00022729"/>
    </source>
</evidence>
<dbReference type="InterPro" id="IPR051010">
    <property type="entry name" value="BCAA_transport"/>
</dbReference>
<feature type="chain" id="PRO_5020267576" evidence="4">
    <location>
        <begin position="24"/>
        <end position="376"/>
    </location>
</feature>
<dbReference type="Pfam" id="PF13458">
    <property type="entry name" value="Peripla_BP_6"/>
    <property type="match status" value="1"/>
</dbReference>
<keyword evidence="2 4" id="KW-0732">Signal</keyword>
<evidence type="ECO:0000313" key="6">
    <source>
        <dbReference type="EMBL" id="TDR88182.1"/>
    </source>
</evidence>
<evidence type="ECO:0000313" key="7">
    <source>
        <dbReference type="Proteomes" id="UP000295122"/>
    </source>
</evidence>
<dbReference type="PANTHER" id="PTHR30483:SF6">
    <property type="entry name" value="PERIPLASMIC BINDING PROTEIN OF ABC TRANSPORTER FOR NATURAL AMINO ACIDS"/>
    <property type="match status" value="1"/>
</dbReference>
<dbReference type="GO" id="GO:0006865">
    <property type="term" value="P:amino acid transport"/>
    <property type="evidence" value="ECO:0007669"/>
    <property type="project" value="UniProtKB-KW"/>
</dbReference>
<comment type="similarity">
    <text evidence="1">Belongs to the leucine-binding protein family.</text>
</comment>
<evidence type="ECO:0000256" key="4">
    <source>
        <dbReference type="SAM" id="SignalP"/>
    </source>
</evidence>
<feature type="domain" description="Leucine-binding protein" evidence="5">
    <location>
        <begin position="30"/>
        <end position="351"/>
    </location>
</feature>
<accession>A0A4R7BTE1</accession>
<dbReference type="SUPFAM" id="SSF53822">
    <property type="entry name" value="Periplasmic binding protein-like I"/>
    <property type="match status" value="1"/>
</dbReference>
<dbReference type="AlphaFoldDB" id="A0A4R7BTE1"/>
<dbReference type="Gene3D" id="3.40.50.2300">
    <property type="match status" value="2"/>
</dbReference>
<protein>
    <submittedName>
        <fullName evidence="6">Amino acid/amide ABC transporter substrate-binding protein (HAAT family)</fullName>
    </submittedName>
</protein>
<evidence type="ECO:0000259" key="5">
    <source>
        <dbReference type="Pfam" id="PF13458"/>
    </source>
</evidence>
<comment type="caution">
    <text evidence="6">The sequence shown here is derived from an EMBL/GenBank/DDBJ whole genome shotgun (WGS) entry which is preliminary data.</text>
</comment>
<dbReference type="OrthoDB" id="9791590at2"/>
<dbReference type="EMBL" id="SNZR01000015">
    <property type="protein sequence ID" value="TDR88182.1"/>
    <property type="molecule type" value="Genomic_DNA"/>
</dbReference>
<evidence type="ECO:0000256" key="3">
    <source>
        <dbReference type="ARBA" id="ARBA00022970"/>
    </source>
</evidence>
<dbReference type="PANTHER" id="PTHR30483">
    <property type="entry name" value="LEUCINE-SPECIFIC-BINDING PROTEIN"/>
    <property type="match status" value="1"/>
</dbReference>
<keyword evidence="3" id="KW-0813">Transport</keyword>
<proteinExistence type="inferred from homology"/>
<dbReference type="InterPro" id="IPR028082">
    <property type="entry name" value="Peripla_BP_I"/>
</dbReference>
<feature type="signal peptide" evidence="4">
    <location>
        <begin position="1"/>
        <end position="23"/>
    </location>
</feature>
<dbReference type="InterPro" id="IPR028081">
    <property type="entry name" value="Leu-bd"/>
</dbReference>
<organism evidence="6 7">
    <name type="scientific">Enterovirga rhinocerotis</name>
    <dbReference type="NCBI Taxonomy" id="1339210"/>
    <lineage>
        <taxon>Bacteria</taxon>
        <taxon>Pseudomonadati</taxon>
        <taxon>Pseudomonadota</taxon>
        <taxon>Alphaproteobacteria</taxon>
        <taxon>Hyphomicrobiales</taxon>
        <taxon>Methylobacteriaceae</taxon>
        <taxon>Enterovirga</taxon>
    </lineage>
</organism>
<keyword evidence="3" id="KW-0029">Amino-acid transport</keyword>
<reference evidence="6 7" key="1">
    <citation type="submission" date="2019-03" db="EMBL/GenBank/DDBJ databases">
        <title>Genomic Encyclopedia of Type Strains, Phase IV (KMG-IV): sequencing the most valuable type-strain genomes for metagenomic binning, comparative biology and taxonomic classification.</title>
        <authorList>
            <person name="Goeker M."/>
        </authorList>
    </citation>
    <scope>NUCLEOTIDE SEQUENCE [LARGE SCALE GENOMIC DNA]</scope>
    <source>
        <strain evidence="6 7">DSM 25903</strain>
    </source>
</reference>
<keyword evidence="7" id="KW-1185">Reference proteome</keyword>
<dbReference type="Proteomes" id="UP000295122">
    <property type="component" value="Unassembled WGS sequence"/>
</dbReference>
<name>A0A4R7BTE1_9HYPH</name>